<evidence type="ECO:0000259" key="2">
    <source>
        <dbReference type="PROSITE" id="PS50846"/>
    </source>
</evidence>
<dbReference type="RefSeq" id="WP_138224268.1">
    <property type="nucleotide sequence ID" value="NZ_CP040396.1"/>
</dbReference>
<dbReference type="GO" id="GO:0046872">
    <property type="term" value="F:metal ion binding"/>
    <property type="evidence" value="ECO:0007669"/>
    <property type="project" value="UniProtKB-KW"/>
</dbReference>
<dbReference type="KEGG" id="palo:E6C60_0438"/>
<proteinExistence type="predicted"/>
<dbReference type="AlphaFoldDB" id="A0A4P8XIL7"/>
<dbReference type="EMBL" id="CP040396">
    <property type="protein sequence ID" value="QCT01161.1"/>
    <property type="molecule type" value="Genomic_DNA"/>
</dbReference>
<reference evidence="3 4" key="1">
    <citation type="submission" date="2019-05" db="EMBL/GenBank/DDBJ databases">
        <authorList>
            <person name="Chen C."/>
        </authorList>
    </citation>
    <scope>NUCLEOTIDE SEQUENCE [LARGE SCALE GENOMIC DNA]</scope>
    <source>
        <strain evidence="3 4">HB172198</strain>
    </source>
</reference>
<dbReference type="FunFam" id="3.30.70.100:FF:000001">
    <property type="entry name" value="ATPase copper transporting beta"/>
    <property type="match status" value="1"/>
</dbReference>
<evidence type="ECO:0000313" key="4">
    <source>
        <dbReference type="Proteomes" id="UP000300879"/>
    </source>
</evidence>
<keyword evidence="1" id="KW-0479">Metal-binding</keyword>
<sequence>MKQTVLKVQGMSCGHCVNAIQAALKEAGVSGTVDLEAGLVTVEYNEGSVNPAGVIAAIEEQGYEAAILE</sequence>
<gene>
    <name evidence="3" type="ORF">E6C60_0438</name>
</gene>
<dbReference type="Proteomes" id="UP000300879">
    <property type="component" value="Chromosome"/>
</dbReference>
<evidence type="ECO:0000256" key="1">
    <source>
        <dbReference type="ARBA" id="ARBA00022723"/>
    </source>
</evidence>
<dbReference type="PROSITE" id="PS50846">
    <property type="entry name" value="HMA_2"/>
    <property type="match status" value="1"/>
</dbReference>
<feature type="domain" description="HMA" evidence="2">
    <location>
        <begin position="2"/>
        <end position="66"/>
    </location>
</feature>
<organism evidence="3 4">
    <name type="scientific">Paenibacillus algicola</name>
    <dbReference type="NCBI Taxonomy" id="2565926"/>
    <lineage>
        <taxon>Bacteria</taxon>
        <taxon>Bacillati</taxon>
        <taxon>Bacillota</taxon>
        <taxon>Bacilli</taxon>
        <taxon>Bacillales</taxon>
        <taxon>Paenibacillaceae</taxon>
        <taxon>Paenibacillus</taxon>
    </lineage>
</organism>
<evidence type="ECO:0000313" key="3">
    <source>
        <dbReference type="EMBL" id="QCT01161.1"/>
    </source>
</evidence>
<dbReference type="Pfam" id="PF00403">
    <property type="entry name" value="HMA"/>
    <property type="match status" value="1"/>
</dbReference>
<dbReference type="SUPFAM" id="SSF55008">
    <property type="entry name" value="HMA, heavy metal-associated domain"/>
    <property type="match status" value="1"/>
</dbReference>
<name>A0A4P8XIL7_9BACL</name>
<dbReference type="Gene3D" id="3.30.70.100">
    <property type="match status" value="1"/>
</dbReference>
<dbReference type="InterPro" id="IPR036163">
    <property type="entry name" value="HMA_dom_sf"/>
</dbReference>
<dbReference type="OrthoDB" id="9813965at2"/>
<accession>A0A4P8XIL7</accession>
<dbReference type="InterPro" id="IPR006121">
    <property type="entry name" value="HMA_dom"/>
</dbReference>
<protein>
    <submittedName>
        <fullName evidence="3">Copper ion binding protein</fullName>
    </submittedName>
</protein>
<keyword evidence="4" id="KW-1185">Reference proteome</keyword>
<dbReference type="CDD" id="cd00371">
    <property type="entry name" value="HMA"/>
    <property type="match status" value="1"/>
</dbReference>